<dbReference type="PANTHER" id="PTHR28049">
    <property type="entry name" value="TRANSMEMBRANE PROTEIN YOR223W"/>
    <property type="match status" value="1"/>
</dbReference>
<dbReference type="EMBL" id="JANBPY010000354">
    <property type="protein sequence ID" value="KAJ1967340.1"/>
    <property type="molecule type" value="Genomic_DNA"/>
</dbReference>
<organism evidence="3 4">
    <name type="scientific">Dispira parvispora</name>
    <dbReference type="NCBI Taxonomy" id="1520584"/>
    <lineage>
        <taxon>Eukaryota</taxon>
        <taxon>Fungi</taxon>
        <taxon>Fungi incertae sedis</taxon>
        <taxon>Zoopagomycota</taxon>
        <taxon>Kickxellomycotina</taxon>
        <taxon>Dimargaritomycetes</taxon>
        <taxon>Dimargaritales</taxon>
        <taxon>Dimargaritaceae</taxon>
        <taxon>Dispira</taxon>
    </lineage>
</organism>
<evidence type="ECO:0000259" key="2">
    <source>
        <dbReference type="PROSITE" id="PS50053"/>
    </source>
</evidence>
<dbReference type="AlphaFoldDB" id="A0A9W8E3A2"/>
<dbReference type="Pfam" id="PF13373">
    <property type="entry name" value="Dsc3_C"/>
    <property type="match status" value="1"/>
</dbReference>
<dbReference type="OrthoDB" id="2556122at2759"/>
<dbReference type="Pfam" id="PF10302">
    <property type="entry name" value="Dsc3_N"/>
    <property type="match status" value="1"/>
</dbReference>
<accession>A0A9W8E3A2</accession>
<keyword evidence="4" id="KW-1185">Reference proteome</keyword>
<dbReference type="Gene3D" id="3.10.20.90">
    <property type="entry name" value="Phosphatidylinositol 3-kinase Catalytic Subunit, Chain A, domain 1"/>
    <property type="match status" value="1"/>
</dbReference>
<dbReference type="InterPro" id="IPR025390">
    <property type="entry name" value="Dsc3_C"/>
</dbReference>
<feature type="domain" description="Ubiquitin-like" evidence="2">
    <location>
        <begin position="22"/>
        <end position="83"/>
    </location>
</feature>
<name>A0A9W8E3A2_9FUNG</name>
<evidence type="ECO:0000313" key="4">
    <source>
        <dbReference type="Proteomes" id="UP001150925"/>
    </source>
</evidence>
<comment type="caution">
    <text evidence="3">The sequence shown here is derived from an EMBL/GenBank/DDBJ whole genome shotgun (WGS) entry which is preliminary data.</text>
</comment>
<dbReference type="GO" id="GO:0005783">
    <property type="term" value="C:endoplasmic reticulum"/>
    <property type="evidence" value="ECO:0007669"/>
    <property type="project" value="TreeGrafter"/>
</dbReference>
<sequence>MATSPHPLSAKSNKGKAAETDALFQIRFNDNQPDLTLYLAPEATIAQFKAKIAARRPAVRDKQLRLIFGGQLLNDDCTLLQYSKLKQRIESQIVHRARPDSTSQLADTHDVDDSPIFVHCSASERTEVPTANPAPAGQSTTTEPPLTGFDRLREAGFSEEDIANFRQQFHLFRGNNTDADPNQIRNLEEEWMDNGGPAVHADGGSHITDTGYLSL</sequence>
<gene>
    <name evidence="3" type="ORF">IWQ62_001928</name>
</gene>
<dbReference type="InterPro" id="IPR029071">
    <property type="entry name" value="Ubiquitin-like_domsf"/>
</dbReference>
<dbReference type="Proteomes" id="UP001150925">
    <property type="component" value="Unassembled WGS sequence"/>
</dbReference>
<evidence type="ECO:0000313" key="3">
    <source>
        <dbReference type="EMBL" id="KAJ1967340.1"/>
    </source>
</evidence>
<protein>
    <recommendedName>
        <fullName evidence="2">Ubiquitin-like domain-containing protein</fullName>
    </recommendedName>
</protein>
<dbReference type="InterPro" id="IPR000626">
    <property type="entry name" value="Ubiquitin-like_dom"/>
</dbReference>
<dbReference type="PANTHER" id="PTHR28049:SF1">
    <property type="entry name" value="DSC E3 UBIQUITIN LIGASE COMPLEX SUBUNIT 3"/>
    <property type="match status" value="1"/>
</dbReference>
<feature type="region of interest" description="Disordered" evidence="1">
    <location>
        <begin position="125"/>
        <end position="148"/>
    </location>
</feature>
<dbReference type="InterPro" id="IPR045226">
    <property type="entry name" value="Dsc3"/>
</dbReference>
<dbReference type="PROSITE" id="PS50053">
    <property type="entry name" value="UBIQUITIN_2"/>
    <property type="match status" value="1"/>
</dbReference>
<dbReference type="GO" id="GO:0044695">
    <property type="term" value="C:Dsc E3 ubiquitin ligase complex"/>
    <property type="evidence" value="ECO:0007669"/>
    <property type="project" value="InterPro"/>
</dbReference>
<dbReference type="InterPro" id="IPR019413">
    <property type="entry name" value="Dsc3_ub-like_dom"/>
</dbReference>
<proteinExistence type="predicted"/>
<evidence type="ECO:0000256" key="1">
    <source>
        <dbReference type="SAM" id="MobiDB-lite"/>
    </source>
</evidence>
<dbReference type="SUPFAM" id="SSF54236">
    <property type="entry name" value="Ubiquitin-like"/>
    <property type="match status" value="1"/>
</dbReference>
<reference evidence="3" key="1">
    <citation type="submission" date="2022-07" db="EMBL/GenBank/DDBJ databases">
        <title>Phylogenomic reconstructions and comparative analyses of Kickxellomycotina fungi.</title>
        <authorList>
            <person name="Reynolds N.K."/>
            <person name="Stajich J.E."/>
            <person name="Barry K."/>
            <person name="Grigoriev I.V."/>
            <person name="Crous P."/>
            <person name="Smith M.E."/>
        </authorList>
    </citation>
    <scope>NUCLEOTIDE SEQUENCE</scope>
    <source>
        <strain evidence="3">RSA 1196</strain>
    </source>
</reference>